<feature type="transmembrane region" description="Helical" evidence="5">
    <location>
        <begin position="414"/>
        <end position="434"/>
    </location>
</feature>
<accession>A0A9P0QQV8</accession>
<keyword evidence="2 5" id="KW-0812">Transmembrane</keyword>
<feature type="transmembrane region" description="Helical" evidence="5">
    <location>
        <begin position="154"/>
        <end position="173"/>
    </location>
</feature>
<dbReference type="GO" id="GO:0015355">
    <property type="term" value="F:secondary active monocarboxylate transmembrane transporter activity"/>
    <property type="evidence" value="ECO:0007669"/>
    <property type="project" value="TreeGrafter"/>
</dbReference>
<feature type="transmembrane region" description="Helical" evidence="5">
    <location>
        <begin position="179"/>
        <end position="199"/>
    </location>
</feature>
<feature type="transmembrane region" description="Helical" evidence="5">
    <location>
        <begin position="356"/>
        <end position="377"/>
    </location>
</feature>
<evidence type="ECO:0000313" key="8">
    <source>
        <dbReference type="Proteomes" id="UP000837801"/>
    </source>
</evidence>
<evidence type="ECO:0000259" key="6">
    <source>
        <dbReference type="PROSITE" id="PS50850"/>
    </source>
</evidence>
<evidence type="ECO:0000256" key="4">
    <source>
        <dbReference type="ARBA" id="ARBA00023136"/>
    </source>
</evidence>
<organism evidence="7 8">
    <name type="scientific">[Candida] railenensis</name>
    <dbReference type="NCBI Taxonomy" id="45579"/>
    <lineage>
        <taxon>Eukaryota</taxon>
        <taxon>Fungi</taxon>
        <taxon>Dikarya</taxon>
        <taxon>Ascomycota</taxon>
        <taxon>Saccharomycotina</taxon>
        <taxon>Pichiomycetes</taxon>
        <taxon>Debaryomycetaceae</taxon>
        <taxon>Kurtzmaniella</taxon>
    </lineage>
</organism>
<feature type="transmembrane region" description="Helical" evidence="5">
    <location>
        <begin position="89"/>
        <end position="119"/>
    </location>
</feature>
<evidence type="ECO:0000313" key="7">
    <source>
        <dbReference type="EMBL" id="CAH2353279.1"/>
    </source>
</evidence>
<evidence type="ECO:0000256" key="5">
    <source>
        <dbReference type="SAM" id="Phobius"/>
    </source>
</evidence>
<protein>
    <submittedName>
        <fullName evidence="7">Carboxylic acid transporter protein homolog</fullName>
    </submittedName>
</protein>
<dbReference type="InterPro" id="IPR005829">
    <property type="entry name" value="Sugar_transporter_CS"/>
</dbReference>
<feature type="transmembrane region" description="Helical" evidence="5">
    <location>
        <begin position="125"/>
        <end position="147"/>
    </location>
</feature>
<dbReference type="PROSITE" id="PS00216">
    <property type="entry name" value="SUGAR_TRANSPORT_1"/>
    <property type="match status" value="1"/>
</dbReference>
<dbReference type="PANTHER" id="PTHR23508">
    <property type="entry name" value="CARBOXYLIC ACID TRANSPORTER PROTEIN HOMOLOG"/>
    <property type="match status" value="1"/>
</dbReference>
<feature type="transmembrane region" description="Helical" evidence="5">
    <location>
        <begin position="316"/>
        <end position="336"/>
    </location>
</feature>
<dbReference type="PROSITE" id="PS50850">
    <property type="entry name" value="MFS"/>
    <property type="match status" value="1"/>
</dbReference>
<dbReference type="AlphaFoldDB" id="A0A9P0QQV8"/>
<keyword evidence="3 5" id="KW-1133">Transmembrane helix</keyword>
<dbReference type="InterPro" id="IPR020846">
    <property type="entry name" value="MFS_dom"/>
</dbReference>
<dbReference type="Pfam" id="PF00083">
    <property type="entry name" value="Sugar_tr"/>
    <property type="match status" value="1"/>
</dbReference>
<comment type="caution">
    <text evidence="7">The sequence shown here is derived from an EMBL/GenBank/DDBJ whole genome shotgun (WGS) entry which is preliminary data.</text>
</comment>
<dbReference type="InterPro" id="IPR005828">
    <property type="entry name" value="MFS_sugar_transport-like"/>
</dbReference>
<feature type="domain" description="Major facilitator superfamily (MFS) profile" evidence="6">
    <location>
        <begin position="89"/>
        <end position="508"/>
    </location>
</feature>
<name>A0A9P0QQV8_9ASCO</name>
<keyword evidence="4 5" id="KW-0472">Membrane</keyword>
<dbReference type="GO" id="GO:0035879">
    <property type="term" value="P:plasma membrane lactate transport"/>
    <property type="evidence" value="ECO:0007669"/>
    <property type="project" value="TreeGrafter"/>
</dbReference>
<dbReference type="OrthoDB" id="5296287at2759"/>
<dbReference type="CDD" id="cd17316">
    <property type="entry name" value="MFS_SV2_like"/>
    <property type="match status" value="1"/>
</dbReference>
<proteinExistence type="predicted"/>
<dbReference type="Proteomes" id="UP000837801">
    <property type="component" value="Unassembled WGS sequence"/>
</dbReference>
<dbReference type="GO" id="GO:0005886">
    <property type="term" value="C:plasma membrane"/>
    <property type="evidence" value="ECO:0007669"/>
    <property type="project" value="TreeGrafter"/>
</dbReference>
<dbReference type="SUPFAM" id="SSF103473">
    <property type="entry name" value="MFS general substrate transporter"/>
    <property type="match status" value="1"/>
</dbReference>
<evidence type="ECO:0000256" key="2">
    <source>
        <dbReference type="ARBA" id="ARBA00022692"/>
    </source>
</evidence>
<dbReference type="EMBL" id="CAKXYY010000010">
    <property type="protein sequence ID" value="CAH2353279.1"/>
    <property type="molecule type" value="Genomic_DNA"/>
</dbReference>
<sequence>MSAKLETKEPADFNGIAPSDDYIVEHQPVANNNLYNEKPDLSAGAIARYFGTRFSTLLDIPMTKSDRSVWQTINPLPALREMEAKHWNFYFLGFFAWTVDAMDFFCVSASASAIAATLGVNITSITWGVTLVLMLRPVGAIIFGILSDYYGRKWPFIFNCFLFVVLEIGTGFVQTHSQFLGVRALFGVAMGGMYGNAAVTALENQPVKAKSVLSGFFLPGYNFGYLLAIVFYRAFENTYKAEEGEGWRALFWFSAGLPVILIVWRFFAPESENFLRMKEAKKQQKARAKELDLEMAKPTWKDKIDPSILITMKTEWLMFIYLVLLMAGFNFISHASQDLYPTYLDKQRQFSLDQRTVIMVVVNLGGMCGGIVIGQLSELVGRRLAILIGCVVGGAMLYPAFFSSTTAGSTGGDFALVFCIMGIYGVIPIHLMELVNATHRTFLSGLVYQLGNLISSASSTIEASIGTQFPLEIEGVTGAYNYGKVMAIFCGAIFAYVMLLTFVGPERYHRDLNVHADHLSVNELVDSEEENSFEKPKHQHVEKA</sequence>
<dbReference type="PANTHER" id="PTHR23508:SF10">
    <property type="entry name" value="CARBOXYLIC ACID TRANSPORTER PROTEIN HOMOLOG"/>
    <property type="match status" value="1"/>
</dbReference>
<feature type="transmembrane region" description="Helical" evidence="5">
    <location>
        <begin position="211"/>
        <end position="235"/>
    </location>
</feature>
<evidence type="ECO:0000256" key="3">
    <source>
        <dbReference type="ARBA" id="ARBA00022989"/>
    </source>
</evidence>
<dbReference type="InterPro" id="IPR036259">
    <property type="entry name" value="MFS_trans_sf"/>
</dbReference>
<gene>
    <name evidence="7" type="ORF">CLIB1423_10S01376</name>
</gene>
<feature type="transmembrane region" description="Helical" evidence="5">
    <location>
        <begin position="247"/>
        <end position="268"/>
    </location>
</feature>
<keyword evidence="8" id="KW-1185">Reference proteome</keyword>
<evidence type="ECO:0000256" key="1">
    <source>
        <dbReference type="ARBA" id="ARBA00004141"/>
    </source>
</evidence>
<comment type="subcellular location">
    <subcellularLocation>
        <location evidence="1">Membrane</location>
        <topology evidence="1">Multi-pass membrane protein</topology>
    </subcellularLocation>
</comment>
<feature type="transmembrane region" description="Helical" evidence="5">
    <location>
        <begin position="446"/>
        <end position="465"/>
    </location>
</feature>
<feature type="transmembrane region" description="Helical" evidence="5">
    <location>
        <begin position="384"/>
        <end position="402"/>
    </location>
</feature>
<feature type="transmembrane region" description="Helical" evidence="5">
    <location>
        <begin position="485"/>
        <end position="503"/>
    </location>
</feature>
<reference evidence="7" key="1">
    <citation type="submission" date="2022-03" db="EMBL/GenBank/DDBJ databases">
        <authorList>
            <person name="Legras J.-L."/>
            <person name="Devillers H."/>
            <person name="Grondin C."/>
        </authorList>
    </citation>
    <scope>NUCLEOTIDE SEQUENCE</scope>
    <source>
        <strain evidence="7">CLIB 1423</strain>
    </source>
</reference>
<dbReference type="Gene3D" id="1.20.1250.20">
    <property type="entry name" value="MFS general substrate transporter like domains"/>
    <property type="match status" value="2"/>
</dbReference>